<keyword evidence="2 6" id="KW-0812">Transmembrane</keyword>
<feature type="transmembrane region" description="Helical" evidence="6">
    <location>
        <begin position="535"/>
        <end position="553"/>
    </location>
</feature>
<dbReference type="GO" id="GO:0005886">
    <property type="term" value="C:plasma membrane"/>
    <property type="evidence" value="ECO:0007669"/>
    <property type="project" value="TreeGrafter"/>
</dbReference>
<feature type="compositionally biased region" description="Polar residues" evidence="5">
    <location>
        <begin position="976"/>
        <end position="992"/>
    </location>
</feature>
<dbReference type="GO" id="GO:0061459">
    <property type="term" value="F:L-arginine transmembrane transporter activity"/>
    <property type="evidence" value="ECO:0007669"/>
    <property type="project" value="TreeGrafter"/>
</dbReference>
<feature type="region of interest" description="Disordered" evidence="5">
    <location>
        <begin position="916"/>
        <end position="951"/>
    </location>
</feature>
<evidence type="ECO:0000313" key="9">
    <source>
        <dbReference type="RefSeq" id="XP_026734518.1"/>
    </source>
</evidence>
<feature type="compositionally biased region" description="Polar residues" evidence="5">
    <location>
        <begin position="830"/>
        <end position="839"/>
    </location>
</feature>
<feature type="transmembrane region" description="Helical" evidence="6">
    <location>
        <begin position="448"/>
        <end position="469"/>
    </location>
</feature>
<feature type="transmembrane region" description="Helical" evidence="6">
    <location>
        <begin position="66"/>
        <end position="86"/>
    </location>
</feature>
<dbReference type="Gene3D" id="1.20.1740.10">
    <property type="entry name" value="Amino acid/polyamine transporter I"/>
    <property type="match status" value="1"/>
</dbReference>
<protein>
    <submittedName>
        <fullName evidence="9 10">Cationic amino acid transporter 2-like</fullName>
    </submittedName>
</protein>
<keyword evidence="3 6" id="KW-1133">Transmembrane helix</keyword>
<sequence>MAEGTWHRIRRIVQRKRAFEAEQVDRNNLKRCLNCLDLTALGVGSTLGIGVYVLVGAVALKIAGPSILLSFLIAALTSLFAALCYAELGARVPLAGSAFIYTYVTVGELVAFMVGWNNILEFIFGSASVARGLSSYIDAVTDHAISSWFLKAMPISGSYLSPYFDLFSFLFVLAMGVLLAFGVRESARVNNVLSSLNLLVIIFVITAGAFKADPNNWFIPADQVPAGYGSGGFFPYGVWGTLKGAAVCFYGFVGFDVVNSSGEEVKEPRRTIPIAILSILSIVFTVYAGVSIVTTMMVPYYNMTAVAAVSSAFRAVGWEWARWVVTAGAVLGISTSLFGALFPLPRLLYSMASDGLFFHWFSKVSKNNQSPLIATVIPTAVIALLAALLELEQLVLMMCIGTLGSYTIVATCVVILRYRSYSVPELKLGYMKQVTGRGDKVATRTSSVVINFAMCLYICLCIAIAVVCLHTSKPLIPGIILHILAIIVVLVMALQPASDDEISFKTPLVPFIPCLSIYANVHLMVVINYHTWIRIGIWILLGIPIYFICLFCYEQKAGRSKPDAYSKPYSGKNANGKAPVIVQIVVESPTPPDTLARSADPEDRHDHVQKIHNELQDKDVGGSKVEDVIIQNIQIENNEEKEAKIIDLLDQVLQAEEDTYGEVISLKEIKEDDKDTTVNEGSIPHRKSLSELSDAGSDASNNQVLSKYDVVAQVHREDLPKVSEEEEKVDGNEDFPNYDDEEITAFNESDETNSRTDESGYSDTIDRPALSELVEDNDVPFIPPPPPPPLDENYFKASTPPTNFKKFNTVIPRYPQLEVEDEEADEPRVSITSNNSQGDANMRFGSDRQIKFMSKLNNIFQKSIVPNEEEEPRQRSLSTGNVLANTELSAIRDRPSMFLELKKELLSRDPAQILRAVNTEEKAPEPITIPVPENVEEEEEEEDTSLSREDLKNKLENIFAVGGPQLLKPRLKKSDATTPEEASQTDQSSTESIPKLPKMDKNDTLKRQKDNFSKVLNSFRLSMNKDDSDVY</sequence>
<dbReference type="KEGG" id="tnl:113498632"/>
<feature type="transmembrane region" description="Helical" evidence="6">
    <location>
        <begin position="163"/>
        <end position="183"/>
    </location>
</feature>
<evidence type="ECO:0000313" key="10">
    <source>
        <dbReference type="RefSeq" id="XP_026734519.1"/>
    </source>
</evidence>
<proteinExistence type="predicted"/>
<feature type="transmembrane region" description="Helical" evidence="6">
    <location>
        <begin position="195"/>
        <end position="212"/>
    </location>
</feature>
<dbReference type="GO" id="GO:0000064">
    <property type="term" value="F:L-ornithine transmembrane transporter activity"/>
    <property type="evidence" value="ECO:0007669"/>
    <property type="project" value="TreeGrafter"/>
</dbReference>
<dbReference type="OrthoDB" id="3900342at2759"/>
<evidence type="ECO:0000256" key="3">
    <source>
        <dbReference type="ARBA" id="ARBA00022989"/>
    </source>
</evidence>
<evidence type="ECO:0000259" key="7">
    <source>
        <dbReference type="Pfam" id="PF13906"/>
    </source>
</evidence>
<feature type="transmembrane region" description="Helical" evidence="6">
    <location>
        <begin position="475"/>
        <end position="494"/>
    </location>
</feature>
<feature type="transmembrane region" description="Helical" evidence="6">
    <location>
        <begin position="274"/>
        <end position="300"/>
    </location>
</feature>
<dbReference type="InterPro" id="IPR029485">
    <property type="entry name" value="CAT_C"/>
</dbReference>
<dbReference type="Pfam" id="PF13906">
    <property type="entry name" value="AA_permease_C"/>
    <property type="match status" value="1"/>
</dbReference>
<dbReference type="GeneID" id="113498632"/>
<name>A0A7E5W1L1_TRINI</name>
<dbReference type="PANTHER" id="PTHR43243:SF105">
    <property type="entry name" value="CATIONIC AMINO ACID TRANSPORTER C-TERMINAL DOMAIN-CONTAINING PROTEIN"/>
    <property type="match status" value="1"/>
</dbReference>
<feature type="region of interest" description="Disordered" evidence="5">
    <location>
        <begin position="673"/>
        <end position="701"/>
    </location>
</feature>
<feature type="transmembrane region" description="Helical" evidence="6">
    <location>
        <begin position="98"/>
        <end position="116"/>
    </location>
</feature>
<evidence type="ECO:0000256" key="1">
    <source>
        <dbReference type="ARBA" id="ARBA00004141"/>
    </source>
</evidence>
<feature type="transmembrane region" description="Helical" evidence="6">
    <location>
        <begin position="370"/>
        <end position="389"/>
    </location>
</feature>
<gene>
    <name evidence="9 10" type="primary">LOC113498632</name>
</gene>
<dbReference type="AlphaFoldDB" id="A0A7E5W1L1"/>
<dbReference type="RefSeq" id="XP_026734519.1">
    <property type="nucleotide sequence ID" value="XM_026878718.1"/>
</dbReference>
<feature type="compositionally biased region" description="Acidic residues" evidence="5">
    <location>
        <begin position="934"/>
        <end position="944"/>
    </location>
</feature>
<feature type="transmembrane region" description="Helical" evidence="6">
    <location>
        <begin position="395"/>
        <end position="418"/>
    </location>
</feature>
<feature type="transmembrane region" description="Helical" evidence="6">
    <location>
        <begin position="232"/>
        <end position="253"/>
    </location>
</feature>
<evidence type="ECO:0000313" key="8">
    <source>
        <dbReference type="Proteomes" id="UP000322000"/>
    </source>
</evidence>
<feature type="transmembrane region" description="Helical" evidence="6">
    <location>
        <begin position="506"/>
        <end position="529"/>
    </location>
</feature>
<feature type="transmembrane region" description="Helical" evidence="6">
    <location>
        <begin position="320"/>
        <end position="349"/>
    </location>
</feature>
<feature type="compositionally biased region" description="Basic and acidic residues" evidence="5">
    <location>
        <begin position="997"/>
        <end position="1010"/>
    </location>
</feature>
<evidence type="ECO:0000256" key="2">
    <source>
        <dbReference type="ARBA" id="ARBA00022692"/>
    </source>
</evidence>
<dbReference type="PANTHER" id="PTHR43243">
    <property type="entry name" value="INNER MEMBRANE TRANSPORTER YGJI-RELATED"/>
    <property type="match status" value="1"/>
</dbReference>
<dbReference type="InterPro" id="IPR002293">
    <property type="entry name" value="AA/rel_permease1"/>
</dbReference>
<feature type="transmembrane region" description="Helical" evidence="6">
    <location>
        <begin position="38"/>
        <end position="60"/>
    </location>
</feature>
<keyword evidence="4 6" id="KW-0472">Membrane</keyword>
<dbReference type="Pfam" id="PF13520">
    <property type="entry name" value="AA_permease_2"/>
    <property type="match status" value="1"/>
</dbReference>
<feature type="domain" description="Cationic amino acid transporter C-terminal" evidence="7">
    <location>
        <begin position="504"/>
        <end position="548"/>
    </location>
</feature>
<evidence type="ECO:0000256" key="4">
    <source>
        <dbReference type="ARBA" id="ARBA00023136"/>
    </source>
</evidence>
<reference evidence="9 10" key="1">
    <citation type="submission" date="2025-04" db="UniProtKB">
        <authorList>
            <consortium name="RefSeq"/>
        </authorList>
    </citation>
    <scope>IDENTIFICATION</scope>
</reference>
<evidence type="ECO:0000256" key="5">
    <source>
        <dbReference type="SAM" id="MobiDB-lite"/>
    </source>
</evidence>
<keyword evidence="8" id="KW-1185">Reference proteome</keyword>
<evidence type="ECO:0000256" key="6">
    <source>
        <dbReference type="SAM" id="Phobius"/>
    </source>
</evidence>
<feature type="region of interest" description="Disordered" evidence="5">
    <location>
        <begin position="717"/>
        <end position="763"/>
    </location>
</feature>
<dbReference type="FunFam" id="1.20.1740.10:FF:000010">
    <property type="entry name" value="probable cationic amino acid transporter"/>
    <property type="match status" value="1"/>
</dbReference>
<dbReference type="RefSeq" id="XP_026734518.1">
    <property type="nucleotide sequence ID" value="XM_026878717.1"/>
</dbReference>
<feature type="compositionally biased region" description="Acidic residues" evidence="5">
    <location>
        <begin position="724"/>
        <end position="751"/>
    </location>
</feature>
<feature type="region of interest" description="Disordered" evidence="5">
    <location>
        <begin position="966"/>
        <end position="1010"/>
    </location>
</feature>
<comment type="subcellular location">
    <subcellularLocation>
        <location evidence="1">Membrane</location>
        <topology evidence="1">Multi-pass membrane protein</topology>
    </subcellularLocation>
</comment>
<dbReference type="GO" id="GO:0015189">
    <property type="term" value="F:L-lysine transmembrane transporter activity"/>
    <property type="evidence" value="ECO:0007669"/>
    <property type="project" value="TreeGrafter"/>
</dbReference>
<dbReference type="GO" id="GO:0097638">
    <property type="term" value="P:L-arginine import across plasma membrane"/>
    <property type="evidence" value="ECO:0007669"/>
    <property type="project" value="TreeGrafter"/>
</dbReference>
<accession>A0A7E5W1L1</accession>
<organism evidence="8 9">
    <name type="scientific">Trichoplusia ni</name>
    <name type="common">Cabbage looper</name>
    <dbReference type="NCBI Taxonomy" id="7111"/>
    <lineage>
        <taxon>Eukaryota</taxon>
        <taxon>Metazoa</taxon>
        <taxon>Ecdysozoa</taxon>
        <taxon>Arthropoda</taxon>
        <taxon>Hexapoda</taxon>
        <taxon>Insecta</taxon>
        <taxon>Pterygota</taxon>
        <taxon>Neoptera</taxon>
        <taxon>Endopterygota</taxon>
        <taxon>Lepidoptera</taxon>
        <taxon>Glossata</taxon>
        <taxon>Ditrysia</taxon>
        <taxon>Noctuoidea</taxon>
        <taxon>Noctuidae</taxon>
        <taxon>Plusiinae</taxon>
        <taxon>Trichoplusia</taxon>
    </lineage>
</organism>
<feature type="region of interest" description="Disordered" evidence="5">
    <location>
        <begin position="820"/>
        <end position="842"/>
    </location>
</feature>
<dbReference type="Proteomes" id="UP000322000">
    <property type="component" value="Chromosome 11"/>
</dbReference>